<evidence type="ECO:0000313" key="2">
    <source>
        <dbReference type="Proteomes" id="UP001152533"/>
    </source>
</evidence>
<gene>
    <name evidence="1" type="ORF">CGXH109_LOCUS132733</name>
</gene>
<name>A0A9W4WF84_9PEZI</name>
<reference evidence="1" key="1">
    <citation type="submission" date="2022-08" db="EMBL/GenBank/DDBJ databases">
        <authorList>
            <person name="Giroux E."/>
            <person name="Giroux E."/>
        </authorList>
    </citation>
    <scope>NUCLEOTIDE SEQUENCE</scope>
    <source>
        <strain evidence="1">H1091258</strain>
    </source>
</reference>
<evidence type="ECO:0000313" key="1">
    <source>
        <dbReference type="EMBL" id="CAI0653922.1"/>
    </source>
</evidence>
<comment type="caution">
    <text evidence="1">The sequence shown here is derived from an EMBL/GenBank/DDBJ whole genome shotgun (WGS) entry which is preliminary data.</text>
</comment>
<dbReference type="Proteomes" id="UP001152533">
    <property type="component" value="Unassembled WGS sequence"/>
</dbReference>
<keyword evidence="2" id="KW-1185">Reference proteome</keyword>
<sequence>MRYLANWVSNTVPYQEDQLATVTVMSTTITTTETMTVEVGSIPYYMDQPKSSKLGILDMPCEIRLEVYRHLLVRKKPIRPRQLTPDEIPNTPGEFLKRSIIFTCKKISQEAIEVLYRENTFAFGPGLYTKYTTTWGPPSGPPTKAPKAAVLTGKIENEDDRTAKRLSRESARAKREAAKADARWRGQLEPKPSISIKSDMEFFFNHASSANVGVIRRVLLRGFPWSAWQDKKPLSNNVKPIVTHLQRFSHGLDSVEIDMPDDTAVSLRGAMKKSNQSRAPEDPQILEDAFHEDRKIPKGTDPEDEVYAFLAAVYATMGRIKGIRSLSVKMTPLSKDADRKQISMRSILKFCGWIKVSEPSKIDTTHPLLPWIEEELGVDLRVRECLPEGLYKLLHYKEYIYKKHGVSLPNWSSKNGC</sequence>
<organism evidence="1 2">
    <name type="scientific">Colletotrichum noveboracense</name>
    <dbReference type="NCBI Taxonomy" id="2664923"/>
    <lineage>
        <taxon>Eukaryota</taxon>
        <taxon>Fungi</taxon>
        <taxon>Dikarya</taxon>
        <taxon>Ascomycota</taxon>
        <taxon>Pezizomycotina</taxon>
        <taxon>Sordariomycetes</taxon>
        <taxon>Hypocreomycetidae</taxon>
        <taxon>Glomerellales</taxon>
        <taxon>Glomerellaceae</taxon>
        <taxon>Colletotrichum</taxon>
        <taxon>Colletotrichum gloeosporioides species complex</taxon>
    </lineage>
</organism>
<dbReference type="EMBL" id="CAMGZC010001873">
    <property type="protein sequence ID" value="CAI0653922.1"/>
    <property type="molecule type" value="Genomic_DNA"/>
</dbReference>
<dbReference type="AlphaFoldDB" id="A0A9W4WF84"/>
<accession>A0A9W4WF84</accession>
<proteinExistence type="predicted"/>
<protein>
    <submittedName>
        <fullName evidence="1">Uncharacterized protein</fullName>
    </submittedName>
</protein>